<dbReference type="OrthoDB" id="205651at2759"/>
<keyword evidence="3" id="KW-1185">Reference proteome</keyword>
<evidence type="ECO:0000313" key="3">
    <source>
        <dbReference type="Proteomes" id="UP001152797"/>
    </source>
</evidence>
<dbReference type="AlphaFoldDB" id="A0A9P1G8D8"/>
<name>A0A9P1G8D8_9DINO</name>
<dbReference type="EMBL" id="CAMXCT010002940">
    <property type="protein sequence ID" value="CAI4001450.1"/>
    <property type="molecule type" value="Genomic_DNA"/>
</dbReference>
<dbReference type="Proteomes" id="UP001152797">
    <property type="component" value="Unassembled WGS sequence"/>
</dbReference>
<gene>
    <name evidence="1" type="ORF">C1SCF055_LOCUS27497</name>
</gene>
<feature type="non-terminal residue" evidence="1">
    <location>
        <position position="248"/>
    </location>
</feature>
<reference evidence="2 3" key="2">
    <citation type="submission" date="2024-05" db="EMBL/GenBank/DDBJ databases">
        <authorList>
            <person name="Chen Y."/>
            <person name="Shah S."/>
            <person name="Dougan E. K."/>
            <person name="Thang M."/>
            <person name="Chan C."/>
        </authorList>
    </citation>
    <scope>NUCLEOTIDE SEQUENCE [LARGE SCALE GENOMIC DNA]</scope>
</reference>
<dbReference type="EMBL" id="CAMXCT020002940">
    <property type="protein sequence ID" value="CAL1154825.1"/>
    <property type="molecule type" value="Genomic_DNA"/>
</dbReference>
<protein>
    <submittedName>
        <fullName evidence="1">Uncharacterized protein</fullName>
    </submittedName>
</protein>
<evidence type="ECO:0000313" key="1">
    <source>
        <dbReference type="EMBL" id="CAI4001450.1"/>
    </source>
</evidence>
<dbReference type="EMBL" id="CAMXCT030002940">
    <property type="protein sequence ID" value="CAL4788762.1"/>
    <property type="molecule type" value="Genomic_DNA"/>
</dbReference>
<comment type="caution">
    <text evidence="1">The sequence shown here is derived from an EMBL/GenBank/DDBJ whole genome shotgun (WGS) entry which is preliminary data.</text>
</comment>
<reference evidence="1" key="1">
    <citation type="submission" date="2022-10" db="EMBL/GenBank/DDBJ databases">
        <authorList>
            <person name="Chen Y."/>
            <person name="Dougan E. K."/>
            <person name="Chan C."/>
            <person name="Rhodes N."/>
            <person name="Thang M."/>
        </authorList>
    </citation>
    <scope>NUCLEOTIDE SEQUENCE</scope>
</reference>
<organism evidence="1">
    <name type="scientific">Cladocopium goreaui</name>
    <dbReference type="NCBI Taxonomy" id="2562237"/>
    <lineage>
        <taxon>Eukaryota</taxon>
        <taxon>Sar</taxon>
        <taxon>Alveolata</taxon>
        <taxon>Dinophyceae</taxon>
        <taxon>Suessiales</taxon>
        <taxon>Symbiodiniaceae</taxon>
        <taxon>Cladocopium</taxon>
    </lineage>
</organism>
<evidence type="ECO:0000313" key="2">
    <source>
        <dbReference type="EMBL" id="CAL4788762.1"/>
    </source>
</evidence>
<proteinExistence type="predicted"/>
<accession>A0A9P1G8D8</accession>
<sequence>RLSVAMACARHARRAAVLPALALVSLAQLAPWRAWVAPSHPLRRQMLLLPGLSLGAPLAAEAAGFSPSDLGMAEAGSSLQAPVQRVESTDELENAIYLISRVQEATVQQERLVTTGKFKDVQRNSITMALNMMLDNYRLADQVVTASGYVEPKTNLMKASQVGNEAVDVLETAKEYFGQPLKVSGLSDEQRSKLDSFLVYVPEDVLQKARKRVEDENELNRQEYVGEDGGILNPVTLPWKEPKKKVPR</sequence>